<feature type="transmembrane region" description="Helical" evidence="1">
    <location>
        <begin position="12"/>
        <end position="30"/>
    </location>
</feature>
<accession>A0ABT9ZWZ3</accession>
<keyword evidence="1" id="KW-1133">Transmembrane helix</keyword>
<evidence type="ECO:0000256" key="1">
    <source>
        <dbReference type="SAM" id="Phobius"/>
    </source>
</evidence>
<proteinExistence type="predicted"/>
<reference evidence="3 4" key="1">
    <citation type="submission" date="2023-07" db="EMBL/GenBank/DDBJ databases">
        <title>Genomic Encyclopedia of Type Strains, Phase IV (KMG-IV): sequencing the most valuable type-strain genomes for metagenomic binning, comparative biology and taxonomic classification.</title>
        <authorList>
            <person name="Goeker M."/>
        </authorList>
    </citation>
    <scope>NUCLEOTIDE SEQUENCE [LARGE SCALE GENOMIC DNA]</scope>
    <source>
        <strain evidence="3 4">DSM 9768</strain>
    </source>
</reference>
<name>A0ABT9ZWZ3_9BACI</name>
<feature type="domain" description="TadE-like" evidence="2">
    <location>
        <begin position="9"/>
        <end position="51"/>
    </location>
</feature>
<protein>
    <submittedName>
        <fullName evidence="3">Flp pilus assembly protein TadG</fullName>
    </submittedName>
</protein>
<keyword evidence="1" id="KW-0472">Membrane</keyword>
<dbReference type="EMBL" id="JAUSUG010000012">
    <property type="protein sequence ID" value="MDQ0255749.1"/>
    <property type="molecule type" value="Genomic_DNA"/>
</dbReference>
<sequence length="129" mass="13925">MKFIRSEKGQGTVELAISLVLLLILLFGIIDFGRIFHANLALNHAGREAARVMSVGGQDADIVAIVRSQSVGLDPSKISINVTPSATERRRGTNGTIHLTYSLQTFTPFASSVLPNPIVINNKTVARIE</sequence>
<organism evidence="3 4">
    <name type="scientific">Evansella vedderi</name>
    <dbReference type="NCBI Taxonomy" id="38282"/>
    <lineage>
        <taxon>Bacteria</taxon>
        <taxon>Bacillati</taxon>
        <taxon>Bacillota</taxon>
        <taxon>Bacilli</taxon>
        <taxon>Bacillales</taxon>
        <taxon>Bacillaceae</taxon>
        <taxon>Evansella</taxon>
    </lineage>
</organism>
<evidence type="ECO:0000313" key="4">
    <source>
        <dbReference type="Proteomes" id="UP001230005"/>
    </source>
</evidence>
<dbReference type="Proteomes" id="UP001230005">
    <property type="component" value="Unassembled WGS sequence"/>
</dbReference>
<keyword evidence="1" id="KW-0812">Transmembrane</keyword>
<keyword evidence="4" id="KW-1185">Reference proteome</keyword>
<evidence type="ECO:0000259" key="2">
    <source>
        <dbReference type="Pfam" id="PF07811"/>
    </source>
</evidence>
<dbReference type="InterPro" id="IPR012495">
    <property type="entry name" value="TadE-like_dom"/>
</dbReference>
<dbReference type="RefSeq" id="WP_307326866.1">
    <property type="nucleotide sequence ID" value="NZ_JAUSUG010000012.1"/>
</dbReference>
<comment type="caution">
    <text evidence="3">The sequence shown here is derived from an EMBL/GenBank/DDBJ whole genome shotgun (WGS) entry which is preliminary data.</text>
</comment>
<evidence type="ECO:0000313" key="3">
    <source>
        <dbReference type="EMBL" id="MDQ0255749.1"/>
    </source>
</evidence>
<gene>
    <name evidence="3" type="ORF">J2S74_003131</name>
</gene>
<dbReference type="Pfam" id="PF07811">
    <property type="entry name" value="TadE"/>
    <property type="match status" value="1"/>
</dbReference>